<dbReference type="SMART" id="SM00530">
    <property type="entry name" value="HTH_XRE"/>
    <property type="match status" value="1"/>
</dbReference>
<evidence type="ECO:0000313" key="4">
    <source>
        <dbReference type="Proteomes" id="UP000441162"/>
    </source>
</evidence>
<dbReference type="PROSITE" id="PS50943">
    <property type="entry name" value="HTH_CROC1"/>
    <property type="match status" value="1"/>
</dbReference>
<organism evidence="3 4">
    <name type="scientific">Phocaeicola dorei</name>
    <dbReference type="NCBI Taxonomy" id="357276"/>
    <lineage>
        <taxon>Bacteria</taxon>
        <taxon>Pseudomonadati</taxon>
        <taxon>Bacteroidota</taxon>
        <taxon>Bacteroidia</taxon>
        <taxon>Bacteroidales</taxon>
        <taxon>Bacteroidaceae</taxon>
        <taxon>Phocaeicola</taxon>
    </lineage>
</organism>
<comment type="caution">
    <text evidence="3">The sequence shown here is derived from an EMBL/GenBank/DDBJ whole genome shotgun (WGS) entry which is preliminary data.</text>
</comment>
<evidence type="ECO:0000313" key="5">
    <source>
        <dbReference type="Proteomes" id="UP000481616"/>
    </source>
</evidence>
<dbReference type="GO" id="GO:0003677">
    <property type="term" value="F:DNA binding"/>
    <property type="evidence" value="ECO:0007669"/>
    <property type="project" value="InterPro"/>
</dbReference>
<dbReference type="InterPro" id="IPR001387">
    <property type="entry name" value="Cro/C1-type_HTH"/>
</dbReference>
<protein>
    <submittedName>
        <fullName evidence="3">Helix-turn-helix transcriptional regulator</fullName>
    </submittedName>
</protein>
<dbReference type="EMBL" id="VVZA01000011">
    <property type="protein sequence ID" value="KAA5404142.1"/>
    <property type="molecule type" value="Genomic_DNA"/>
</dbReference>
<dbReference type="CDD" id="cd00093">
    <property type="entry name" value="HTH_XRE"/>
    <property type="match status" value="1"/>
</dbReference>
<dbReference type="Pfam" id="PF01381">
    <property type="entry name" value="HTH_3"/>
    <property type="match status" value="1"/>
</dbReference>
<dbReference type="SUPFAM" id="SSF47413">
    <property type="entry name" value="lambda repressor-like DNA-binding domains"/>
    <property type="match status" value="1"/>
</dbReference>
<gene>
    <name evidence="3" type="ORF">F2Y51_13910</name>
    <name evidence="2" type="ORF">F2Y58_14845</name>
</gene>
<accession>A0A4Q5HQT6</accession>
<evidence type="ECO:0000313" key="3">
    <source>
        <dbReference type="EMBL" id="KAA5404142.1"/>
    </source>
</evidence>
<sequence>MKENEVIKNIIQIRNLQGITKRSMAEALDINEASYGRIESGKIALAYSMLAKIASVFNLSVVDVITYPDKFEKKEIIGEEPVEAILQIKLKKDKKDQVLKLVFGDNNIEILNK</sequence>
<dbReference type="Gene3D" id="1.10.260.40">
    <property type="entry name" value="lambda repressor-like DNA-binding domains"/>
    <property type="match status" value="1"/>
</dbReference>
<dbReference type="InterPro" id="IPR010982">
    <property type="entry name" value="Lambda_DNA-bd_dom_sf"/>
</dbReference>
<dbReference type="Proteomes" id="UP000441162">
    <property type="component" value="Unassembled WGS sequence"/>
</dbReference>
<evidence type="ECO:0000313" key="2">
    <source>
        <dbReference type="EMBL" id="KAA5396780.1"/>
    </source>
</evidence>
<dbReference type="Proteomes" id="UP000481616">
    <property type="component" value="Unassembled WGS sequence"/>
</dbReference>
<reference evidence="4 5" key="1">
    <citation type="journal article" date="2019" name="Nat. Med.">
        <title>A library of human gut bacterial isolates paired with longitudinal multiomics data enables mechanistic microbiome research.</title>
        <authorList>
            <person name="Poyet M."/>
            <person name="Groussin M."/>
            <person name="Gibbons S.M."/>
            <person name="Avila-Pacheco J."/>
            <person name="Jiang X."/>
            <person name="Kearney S.M."/>
            <person name="Perrotta A.R."/>
            <person name="Berdy B."/>
            <person name="Zhao S."/>
            <person name="Lieberman T.D."/>
            <person name="Swanson P.K."/>
            <person name="Smith M."/>
            <person name="Roesemann S."/>
            <person name="Alexander J.E."/>
            <person name="Rich S.A."/>
            <person name="Livny J."/>
            <person name="Vlamakis H."/>
            <person name="Clish C."/>
            <person name="Bullock K."/>
            <person name="Deik A."/>
            <person name="Scott J."/>
            <person name="Pierce K.A."/>
            <person name="Xavier R.J."/>
            <person name="Alm E.J."/>
        </authorList>
    </citation>
    <scope>NUCLEOTIDE SEQUENCE [LARGE SCALE GENOMIC DNA]</scope>
    <source>
        <strain evidence="2 5">BIOML-A1</strain>
        <strain evidence="3 4">BIOML-A4</strain>
    </source>
</reference>
<feature type="domain" description="HTH cro/C1-type" evidence="1">
    <location>
        <begin position="10"/>
        <end position="64"/>
    </location>
</feature>
<name>A0A4Q5HQT6_9BACT</name>
<dbReference type="AlphaFoldDB" id="A0A4Q5HQT6"/>
<dbReference type="EMBL" id="VVYY01000012">
    <property type="protein sequence ID" value="KAA5396780.1"/>
    <property type="molecule type" value="Genomic_DNA"/>
</dbReference>
<proteinExistence type="predicted"/>
<dbReference type="RefSeq" id="WP_130054175.1">
    <property type="nucleotide sequence ID" value="NZ_JAFBJC010000007.1"/>
</dbReference>
<evidence type="ECO:0000259" key="1">
    <source>
        <dbReference type="PROSITE" id="PS50943"/>
    </source>
</evidence>